<dbReference type="EMBL" id="LJZO01000002">
    <property type="protein sequence ID" value="ROW03952.1"/>
    <property type="molecule type" value="Genomic_DNA"/>
</dbReference>
<dbReference type="STRING" id="252740.A0A423WKW0"/>
<keyword evidence="4" id="KW-1185">Reference proteome</keyword>
<evidence type="ECO:0000256" key="1">
    <source>
        <dbReference type="SAM" id="MobiDB-lite"/>
    </source>
</evidence>
<proteinExistence type="predicted"/>
<dbReference type="Pfam" id="PF25534">
    <property type="entry name" value="DUF7918"/>
    <property type="match status" value="1"/>
</dbReference>
<name>A0A423WKW0_CYTCH</name>
<comment type="caution">
    <text evidence="3">The sequence shown here is derived from an EMBL/GenBank/DDBJ whole genome shotgun (WGS) entry which is preliminary data.</text>
</comment>
<organism evidence="3 4">
    <name type="scientific">Cytospora chrysosperma</name>
    <name type="common">Cytospora canker fungus</name>
    <name type="synonym">Sphaeria chrysosperma</name>
    <dbReference type="NCBI Taxonomy" id="252740"/>
    <lineage>
        <taxon>Eukaryota</taxon>
        <taxon>Fungi</taxon>
        <taxon>Dikarya</taxon>
        <taxon>Ascomycota</taxon>
        <taxon>Pezizomycotina</taxon>
        <taxon>Sordariomycetes</taxon>
        <taxon>Sordariomycetidae</taxon>
        <taxon>Diaporthales</taxon>
        <taxon>Cytosporaceae</taxon>
        <taxon>Cytospora</taxon>
    </lineage>
</organism>
<evidence type="ECO:0000313" key="3">
    <source>
        <dbReference type="EMBL" id="ROW03952.1"/>
    </source>
</evidence>
<dbReference type="PANTHER" id="PTHR36223">
    <property type="entry name" value="BETA-LACTAMASE-TYPE TRANSPEPTIDASE FOLD DOMAIN CONTAINING PROTEIN"/>
    <property type="match status" value="1"/>
</dbReference>
<dbReference type="AlphaFoldDB" id="A0A423WKW0"/>
<sequence length="315" mass="34822">MAVIDELGVEVKVIVNGTEATEYIPDEEPDFDGDNFDPSTKTCCRYVESIDNADFAIRAAVTSETNKPANKWLDDSKTNSLSFSLSFDGGDKAAGWLINQNRRFVIGDSTSDAATSTKRNFRFASVSTVDDANKQRIASDMETAKDLGLIRVVVKRVKLTGNKIRQPSSSRDISKLASRDFSLAEKALKGKAISHGTTFAPPVKCPVLVTTITSNVDRSHSPFAVFYFKYRSKEALQQELIIPRPRSLSIESDVENLSAAELRRLARERLSQMKGDKKRAARIKDEGGEAPRSSRPHKFIKIEGGKKAIDLTEDD</sequence>
<evidence type="ECO:0000259" key="2">
    <source>
        <dbReference type="Pfam" id="PF25534"/>
    </source>
</evidence>
<accession>A0A423WKW0</accession>
<feature type="region of interest" description="Disordered" evidence="1">
    <location>
        <begin position="271"/>
        <end position="299"/>
    </location>
</feature>
<dbReference type="Proteomes" id="UP000284375">
    <property type="component" value="Unassembled WGS sequence"/>
</dbReference>
<feature type="domain" description="DUF7918" evidence="2">
    <location>
        <begin position="8"/>
        <end position="244"/>
    </location>
</feature>
<reference evidence="3 4" key="1">
    <citation type="submission" date="2015-09" db="EMBL/GenBank/DDBJ databases">
        <title>Host preference determinants of Valsa canker pathogens revealed by comparative genomics.</title>
        <authorList>
            <person name="Yin Z."/>
            <person name="Huang L."/>
        </authorList>
    </citation>
    <scope>NUCLEOTIDE SEQUENCE [LARGE SCALE GENOMIC DNA]</scope>
    <source>
        <strain evidence="3 4">YSFL</strain>
    </source>
</reference>
<dbReference type="OrthoDB" id="3364132at2759"/>
<evidence type="ECO:0000313" key="4">
    <source>
        <dbReference type="Proteomes" id="UP000284375"/>
    </source>
</evidence>
<dbReference type="InterPro" id="IPR057678">
    <property type="entry name" value="DUF7918"/>
</dbReference>
<gene>
    <name evidence="3" type="ORF">VSDG_00802</name>
</gene>
<protein>
    <recommendedName>
        <fullName evidence="2">DUF7918 domain-containing protein</fullName>
    </recommendedName>
</protein>
<dbReference type="PANTHER" id="PTHR36223:SF1">
    <property type="entry name" value="TRANSCRIPTION ELONGATION FACTOR EAF N-TERMINAL DOMAIN-CONTAINING PROTEIN"/>
    <property type="match status" value="1"/>
</dbReference>